<accession>A0ABV5DVX2</accession>
<evidence type="ECO:0000313" key="2">
    <source>
        <dbReference type="Proteomes" id="UP001585053"/>
    </source>
</evidence>
<reference evidence="1 2" key="1">
    <citation type="submission" date="2024-01" db="EMBL/GenBank/DDBJ databases">
        <title>Genome mining of biosynthetic gene clusters to explore secondary metabolites of Streptomyces sp.</title>
        <authorList>
            <person name="Baig A."/>
            <person name="Ajitkumar Shintre N."/>
            <person name="Kumar H."/>
            <person name="Anbarasu A."/>
            <person name="Ramaiah S."/>
        </authorList>
    </citation>
    <scope>NUCLEOTIDE SEQUENCE [LARGE SCALE GENOMIC DNA]</scope>
    <source>
        <strain evidence="1 2">A01</strain>
    </source>
</reference>
<protein>
    <submittedName>
        <fullName evidence="1">Uncharacterized protein</fullName>
    </submittedName>
</protein>
<dbReference type="Proteomes" id="UP001585053">
    <property type="component" value="Unassembled WGS sequence"/>
</dbReference>
<dbReference type="RefSeq" id="WP_357226657.1">
    <property type="nucleotide sequence ID" value="NZ_JAYMRS010000004.1"/>
</dbReference>
<sequence>MSEQIDPYVKIFVDKIDKTTAKELLKNEFNGEFDVNSMHLDNLIVEARNNIEAKKGPEEDFLFWPIIVELESESEPNALISETSRVLEMLWNSGFPAIAACDFENLLPWNGGIDRDFSQF</sequence>
<name>A0ABV5DVX2_9ACTN</name>
<gene>
    <name evidence="1" type="ORF">VSQ78_13630</name>
</gene>
<proteinExistence type="predicted"/>
<organism evidence="1 2">
    <name type="scientific">Nocardiopsis alba</name>
    <dbReference type="NCBI Taxonomy" id="53437"/>
    <lineage>
        <taxon>Bacteria</taxon>
        <taxon>Bacillati</taxon>
        <taxon>Actinomycetota</taxon>
        <taxon>Actinomycetes</taxon>
        <taxon>Streptosporangiales</taxon>
        <taxon>Nocardiopsidaceae</taxon>
        <taxon>Nocardiopsis</taxon>
    </lineage>
</organism>
<comment type="caution">
    <text evidence="1">The sequence shown here is derived from an EMBL/GenBank/DDBJ whole genome shotgun (WGS) entry which is preliminary data.</text>
</comment>
<evidence type="ECO:0000313" key="1">
    <source>
        <dbReference type="EMBL" id="MFB8768746.1"/>
    </source>
</evidence>
<dbReference type="EMBL" id="JAYMRS010000004">
    <property type="protein sequence ID" value="MFB8768746.1"/>
    <property type="molecule type" value="Genomic_DNA"/>
</dbReference>
<keyword evidence="2" id="KW-1185">Reference proteome</keyword>